<reference evidence="1 2" key="1">
    <citation type="submission" date="2019-07" db="EMBL/GenBank/DDBJ databases">
        <title>Genomic Encyclopedia of Archaeal and Bacterial Type Strains, Phase II (KMG-II): from individual species to whole genera.</title>
        <authorList>
            <person name="Goeker M."/>
        </authorList>
    </citation>
    <scope>NUCLEOTIDE SEQUENCE [LARGE SCALE GENOMIC DNA]</scope>
    <source>
        <strain evidence="1 2">ATCC BAA-1139</strain>
    </source>
</reference>
<organism evidence="1 2">
    <name type="scientific">Geobacter argillaceus</name>
    <dbReference type="NCBI Taxonomy" id="345631"/>
    <lineage>
        <taxon>Bacteria</taxon>
        <taxon>Pseudomonadati</taxon>
        <taxon>Thermodesulfobacteriota</taxon>
        <taxon>Desulfuromonadia</taxon>
        <taxon>Geobacterales</taxon>
        <taxon>Geobacteraceae</taxon>
        <taxon>Geobacter</taxon>
    </lineage>
</organism>
<protein>
    <submittedName>
        <fullName evidence="1">Uncharacterized protein</fullName>
    </submittedName>
</protein>
<proteinExistence type="predicted"/>
<dbReference type="InterPro" id="IPR013321">
    <property type="entry name" value="Arc_rbn_hlx_hlx"/>
</dbReference>
<dbReference type="Gene3D" id="1.10.1220.10">
    <property type="entry name" value="Met repressor-like"/>
    <property type="match status" value="1"/>
</dbReference>
<dbReference type="AlphaFoldDB" id="A0A562WSR4"/>
<dbReference type="OrthoDB" id="559338at2"/>
<dbReference type="EMBL" id="VLLN01000004">
    <property type="protein sequence ID" value="TWJ32474.1"/>
    <property type="molecule type" value="Genomic_DNA"/>
</dbReference>
<gene>
    <name evidence="1" type="ORF">JN12_00914</name>
</gene>
<dbReference type="RefSeq" id="WP_145018873.1">
    <property type="nucleotide sequence ID" value="NZ_VLLN01000004.1"/>
</dbReference>
<name>A0A562WSR4_9BACT</name>
<dbReference type="Proteomes" id="UP000319449">
    <property type="component" value="Unassembled WGS sequence"/>
</dbReference>
<keyword evidence="2" id="KW-1185">Reference proteome</keyword>
<evidence type="ECO:0000313" key="2">
    <source>
        <dbReference type="Proteomes" id="UP000319449"/>
    </source>
</evidence>
<comment type="caution">
    <text evidence="1">The sequence shown here is derived from an EMBL/GenBank/DDBJ whole genome shotgun (WGS) entry which is preliminary data.</text>
</comment>
<evidence type="ECO:0000313" key="1">
    <source>
        <dbReference type="EMBL" id="TWJ32474.1"/>
    </source>
</evidence>
<accession>A0A562WSR4</accession>
<dbReference type="GO" id="GO:0006355">
    <property type="term" value="P:regulation of DNA-templated transcription"/>
    <property type="evidence" value="ECO:0007669"/>
    <property type="project" value="InterPro"/>
</dbReference>
<sequence length="83" mass="9507">MLNQSREIDRITISVPHTLALEADALSTELKVSRSELYKTAMENFLAEQRRLRVRMIAAEMAEEYRTNKELTSMSALDGENFA</sequence>